<keyword evidence="3 7" id="KW-0690">Ribosome biogenesis</keyword>
<reference evidence="9" key="1">
    <citation type="submission" date="2021-01" db="EMBL/GenBank/DDBJ databases">
        <authorList>
            <person name="Corre E."/>
            <person name="Pelletier E."/>
            <person name="Niang G."/>
            <person name="Scheremetjew M."/>
            <person name="Finn R."/>
            <person name="Kale V."/>
            <person name="Holt S."/>
            <person name="Cochrane G."/>
            <person name="Meng A."/>
            <person name="Brown T."/>
            <person name="Cohen L."/>
        </authorList>
    </citation>
    <scope>NUCLEOTIDE SEQUENCE</scope>
    <source>
        <strain evidence="9">308</strain>
    </source>
</reference>
<dbReference type="Gene3D" id="1.25.10.10">
    <property type="entry name" value="Leucine-rich Repeat Variant"/>
    <property type="match status" value="1"/>
</dbReference>
<dbReference type="GO" id="GO:0034455">
    <property type="term" value="C:t-UTP complex"/>
    <property type="evidence" value="ECO:0007669"/>
    <property type="project" value="TreeGrafter"/>
</dbReference>
<protein>
    <recommendedName>
        <fullName evidence="7">HEAT repeat-containing protein 1</fullName>
    </recommendedName>
</protein>
<accession>A0A7S1BT49</accession>
<dbReference type="InterPro" id="IPR012954">
    <property type="entry name" value="BP28_C_dom"/>
</dbReference>
<dbReference type="InterPro" id="IPR011989">
    <property type="entry name" value="ARM-like"/>
</dbReference>
<dbReference type="AlphaFoldDB" id="A0A7S1BT49"/>
<comment type="function">
    <text evidence="7">Involved in nucleolar processing of pre-18S ribosomal RNA.</text>
</comment>
<comment type="similarity">
    <text evidence="2 7">Belongs to the HEATR1/UTP10 family.</text>
</comment>
<gene>
    <name evidence="9" type="ORF">CHYS00102_LOCUS23456</name>
</gene>
<dbReference type="PANTHER" id="PTHR13457">
    <property type="entry name" value="BAP28"/>
    <property type="match status" value="1"/>
</dbReference>
<evidence type="ECO:0000256" key="1">
    <source>
        <dbReference type="ARBA" id="ARBA00004604"/>
    </source>
</evidence>
<dbReference type="InterPro" id="IPR040191">
    <property type="entry name" value="UTP10"/>
</dbReference>
<organism evidence="9">
    <name type="scientific">Corethron hystrix</name>
    <dbReference type="NCBI Taxonomy" id="216773"/>
    <lineage>
        <taxon>Eukaryota</taxon>
        <taxon>Sar</taxon>
        <taxon>Stramenopiles</taxon>
        <taxon>Ochrophyta</taxon>
        <taxon>Bacillariophyta</taxon>
        <taxon>Coscinodiscophyceae</taxon>
        <taxon>Corethrophycidae</taxon>
        <taxon>Corethrales</taxon>
        <taxon>Corethraceae</taxon>
        <taxon>Corethron</taxon>
    </lineage>
</organism>
<sequence>MDGERRATSSLLSTSILSTLNFQLSRPSTAKIVASLGNLKSRNNADGRLMESSMLTIWTNLLQLSCLPLRENRTTTLLDAAAARLRALLPAPYFLASVSSILRLPVPDEDDARSPRHHPAVRRKALMLLAERTAAITSREEAELFADLLPELCEVAATAPAPCSDADDGDVHARAHALVRQAALFAIERLAGSGLVSPTAMATTLLSTVTLLETLTPGVLRILQGDAAAATPRDVLEVRLWSSLALSIATLAAAAGLRALAALPRLVRPLLAATLREANAAVLRAPAPSARLLQTAALETLRAVFDTLPQFFLGPDLAALLSRTGLLSRALRDAPTNREAAGRLDALLVERSPPRILLPVLCRAVAELAAASDAEEEATVALDLVARTVASAASRADLAGHVEVLLTALFAVYAGGSMGREGKALQDAADRTLVATVMKLSESQLRKLYVRFRGWRGDVAKETDQGATAAAVRRFAFWNASAVLSDKLKGLFLSCLGVVMDDVVQELEFAAVRLCDPTAVSSKEGTKRRRLSAKPPAAAVDVLRPLSPLLRCLESALAADSRAGGDWIRAHDGRRFHDLLRPLAQLLRASVPAGLGEDVPGGSLSPHARLVLGRGSGPGGGVVGCLAALAAGGGDEKYWKPLVHAIVGACSEEGRSEVRRAGARALLDVIERLEEEFMVLLPECLPVLSEMLEDDDDDVAVAARECVQAERICWGRVSSPVCGEAGSRISPFGICMCRKILCVRAAVGILAIASSYGSTFGCVP</sequence>
<dbReference type="Pfam" id="PF08146">
    <property type="entry name" value="BP28CT"/>
    <property type="match status" value="1"/>
</dbReference>
<comment type="subcellular location">
    <subcellularLocation>
        <location evidence="1 7">Nucleus</location>
        <location evidence="1 7">Nucleolus</location>
    </subcellularLocation>
</comment>
<dbReference type="SUPFAM" id="SSF48371">
    <property type="entry name" value="ARM repeat"/>
    <property type="match status" value="1"/>
</dbReference>
<evidence type="ECO:0000256" key="2">
    <source>
        <dbReference type="ARBA" id="ARBA00010559"/>
    </source>
</evidence>
<dbReference type="InterPro" id="IPR016024">
    <property type="entry name" value="ARM-type_fold"/>
</dbReference>
<proteinExistence type="inferred from homology"/>
<keyword evidence="5 7" id="KW-0539">Nucleus</keyword>
<dbReference type="GO" id="GO:0000462">
    <property type="term" value="P:maturation of SSU-rRNA from tricistronic rRNA transcript (SSU-rRNA, 5.8S rRNA, LSU-rRNA)"/>
    <property type="evidence" value="ECO:0007669"/>
    <property type="project" value="TreeGrafter"/>
</dbReference>
<evidence type="ECO:0000256" key="6">
    <source>
        <dbReference type="ARBA" id="ARBA00023274"/>
    </source>
</evidence>
<dbReference type="GO" id="GO:0030686">
    <property type="term" value="C:90S preribosome"/>
    <property type="evidence" value="ECO:0007669"/>
    <property type="project" value="TreeGrafter"/>
</dbReference>
<dbReference type="GO" id="GO:0045943">
    <property type="term" value="P:positive regulation of transcription by RNA polymerase I"/>
    <property type="evidence" value="ECO:0007669"/>
    <property type="project" value="TreeGrafter"/>
</dbReference>
<evidence type="ECO:0000256" key="3">
    <source>
        <dbReference type="ARBA" id="ARBA00022517"/>
    </source>
</evidence>
<keyword evidence="6 7" id="KW-0687">Ribonucleoprotein</keyword>
<name>A0A7S1BT49_9STRA</name>
<feature type="domain" description="BP28 C-terminal" evidence="8">
    <location>
        <begin position="424"/>
        <end position="516"/>
    </location>
</feature>
<evidence type="ECO:0000259" key="8">
    <source>
        <dbReference type="Pfam" id="PF08146"/>
    </source>
</evidence>
<evidence type="ECO:0000256" key="7">
    <source>
        <dbReference type="RuleBase" id="RU367065"/>
    </source>
</evidence>
<dbReference type="PANTHER" id="PTHR13457:SF1">
    <property type="entry name" value="HEAT REPEAT-CONTAINING PROTEIN 1"/>
    <property type="match status" value="1"/>
</dbReference>
<evidence type="ECO:0000256" key="4">
    <source>
        <dbReference type="ARBA" id="ARBA00022552"/>
    </source>
</evidence>
<keyword evidence="4 7" id="KW-0698">rRNA processing</keyword>
<dbReference type="EMBL" id="HBFR01032301">
    <property type="protein sequence ID" value="CAD8896242.1"/>
    <property type="molecule type" value="Transcribed_RNA"/>
</dbReference>
<evidence type="ECO:0000256" key="5">
    <source>
        <dbReference type="ARBA" id="ARBA00023242"/>
    </source>
</evidence>
<dbReference type="GO" id="GO:0032040">
    <property type="term" value="C:small-subunit processome"/>
    <property type="evidence" value="ECO:0007669"/>
    <property type="project" value="TreeGrafter"/>
</dbReference>
<evidence type="ECO:0000313" key="9">
    <source>
        <dbReference type="EMBL" id="CAD8896242.1"/>
    </source>
</evidence>
<dbReference type="GO" id="GO:0030515">
    <property type="term" value="F:snoRNA binding"/>
    <property type="evidence" value="ECO:0007669"/>
    <property type="project" value="TreeGrafter"/>
</dbReference>